<dbReference type="STRING" id="1447883.A0A2B7YXK5"/>
<organism evidence="3 4">
    <name type="scientific">Polytolypa hystricis (strain UAMH7299)</name>
    <dbReference type="NCBI Taxonomy" id="1447883"/>
    <lineage>
        <taxon>Eukaryota</taxon>
        <taxon>Fungi</taxon>
        <taxon>Dikarya</taxon>
        <taxon>Ascomycota</taxon>
        <taxon>Pezizomycotina</taxon>
        <taxon>Eurotiomycetes</taxon>
        <taxon>Eurotiomycetidae</taxon>
        <taxon>Onygenales</taxon>
        <taxon>Onygenales incertae sedis</taxon>
        <taxon>Polytolypa</taxon>
    </lineage>
</organism>
<dbReference type="GO" id="GO:0016491">
    <property type="term" value="F:oxidoreductase activity"/>
    <property type="evidence" value="ECO:0007669"/>
    <property type="project" value="UniProtKB-KW"/>
</dbReference>
<dbReference type="AlphaFoldDB" id="A0A2B7YXK5"/>
<proteinExistence type="inferred from homology"/>
<evidence type="ECO:0000256" key="2">
    <source>
        <dbReference type="ARBA" id="ARBA00023002"/>
    </source>
</evidence>
<accession>A0A2B7YXK5</accession>
<dbReference type="OrthoDB" id="542013at2759"/>
<dbReference type="Gene3D" id="3.40.50.720">
    <property type="entry name" value="NAD(P)-binding Rossmann-like Domain"/>
    <property type="match status" value="1"/>
</dbReference>
<sequence>MFMFFARFLRSQLFVKLPHPTTKFTGQTIIVTGSNSGLGLEAAQHFVRLGAAKVILAVRTVSKGHAAVESITSTTQCEGGVLEVWHLDLESYTSVQEFAKKAMGLDQLDIVVANAGMYKFEFSMAEKDEKTITVNVINTLLLGLLLLPKLRETSVVLNKKTILTFTGSFTYEMTKFPERKNKKIIEYLAKSEMADMDERYFVSKLIQLLLVRELADEVTKFESSGKAGRVIVSTPNPGAVDTSIMREAGSLFQIYLSIMKVLWFRSAEEGSRTLLHAAQAGEESHGQYLDDCKVGRVSSFVQSEDGARTQKQLWKEFSEKVERIYPGVMENI</sequence>
<dbReference type="SUPFAM" id="SSF51735">
    <property type="entry name" value="NAD(P)-binding Rossmann-fold domains"/>
    <property type="match status" value="1"/>
</dbReference>
<dbReference type="InterPro" id="IPR002347">
    <property type="entry name" value="SDR_fam"/>
</dbReference>
<reference evidence="3 4" key="1">
    <citation type="submission" date="2017-10" db="EMBL/GenBank/DDBJ databases">
        <title>Comparative genomics in systemic dimorphic fungi from Ajellomycetaceae.</title>
        <authorList>
            <person name="Munoz J.F."/>
            <person name="Mcewen J.G."/>
            <person name="Clay O.K."/>
            <person name="Cuomo C.A."/>
        </authorList>
    </citation>
    <scope>NUCLEOTIDE SEQUENCE [LARGE SCALE GENOMIC DNA]</scope>
    <source>
        <strain evidence="3 4">UAMH7299</strain>
    </source>
</reference>
<dbReference type="EMBL" id="PDNA01000017">
    <property type="protein sequence ID" value="PGH26386.1"/>
    <property type="molecule type" value="Genomic_DNA"/>
</dbReference>
<dbReference type="PANTHER" id="PTHR43157:SF31">
    <property type="entry name" value="PHOSPHATIDYLINOSITOL-GLYCAN BIOSYNTHESIS CLASS F PROTEIN"/>
    <property type="match status" value="1"/>
</dbReference>
<gene>
    <name evidence="3" type="ORF">AJ80_01884</name>
</gene>
<evidence type="ECO:0000313" key="4">
    <source>
        <dbReference type="Proteomes" id="UP000224634"/>
    </source>
</evidence>
<dbReference type="InterPro" id="IPR036291">
    <property type="entry name" value="NAD(P)-bd_dom_sf"/>
</dbReference>
<dbReference type="Pfam" id="PF00106">
    <property type="entry name" value="adh_short"/>
    <property type="match status" value="1"/>
</dbReference>
<protein>
    <submittedName>
        <fullName evidence="3">Uncharacterized protein</fullName>
    </submittedName>
</protein>
<dbReference type="PANTHER" id="PTHR43157">
    <property type="entry name" value="PHOSPHATIDYLINOSITOL-GLYCAN BIOSYNTHESIS CLASS F PROTEIN-RELATED"/>
    <property type="match status" value="1"/>
</dbReference>
<comment type="caution">
    <text evidence="3">The sequence shown here is derived from an EMBL/GenBank/DDBJ whole genome shotgun (WGS) entry which is preliminary data.</text>
</comment>
<name>A0A2B7YXK5_POLH7</name>
<dbReference type="Proteomes" id="UP000224634">
    <property type="component" value="Unassembled WGS sequence"/>
</dbReference>
<evidence type="ECO:0000256" key="1">
    <source>
        <dbReference type="ARBA" id="ARBA00006484"/>
    </source>
</evidence>
<keyword evidence="2" id="KW-0560">Oxidoreductase</keyword>
<evidence type="ECO:0000313" key="3">
    <source>
        <dbReference type="EMBL" id="PGH26386.1"/>
    </source>
</evidence>
<comment type="similarity">
    <text evidence="1">Belongs to the short-chain dehydrogenases/reductases (SDR) family.</text>
</comment>
<dbReference type="PRINTS" id="PR00081">
    <property type="entry name" value="GDHRDH"/>
</dbReference>
<keyword evidence="4" id="KW-1185">Reference proteome</keyword>